<dbReference type="PANTHER" id="PTHR43466">
    <property type="entry name" value="2-OXO-4-HYDROXY-4-CARBOXY-5-UREIDOIMIDAZOLINE DECARBOXYLASE-RELATED"/>
    <property type="match status" value="1"/>
</dbReference>
<gene>
    <name evidence="8" type="ORF">BZB76_4486</name>
</gene>
<name>A0A495QHP3_9ACTN</name>
<dbReference type="Gene3D" id="1.10.3330.10">
    <property type="entry name" value="Oxo-4-hydroxy-4-carboxy-5-ureidoimidazoline decarboxylase"/>
    <property type="match status" value="1"/>
</dbReference>
<dbReference type="AlphaFoldDB" id="A0A495QHP3"/>
<keyword evidence="6" id="KW-0456">Lyase</keyword>
<evidence type="ECO:0000256" key="3">
    <source>
        <dbReference type="ARBA" id="ARBA00012257"/>
    </source>
</evidence>
<dbReference type="OrthoDB" id="5243781at2"/>
<evidence type="ECO:0000256" key="2">
    <source>
        <dbReference type="ARBA" id="ARBA00004754"/>
    </source>
</evidence>
<organism evidence="8 9">
    <name type="scientific">Actinomadura pelletieri DSM 43383</name>
    <dbReference type="NCBI Taxonomy" id="1120940"/>
    <lineage>
        <taxon>Bacteria</taxon>
        <taxon>Bacillati</taxon>
        <taxon>Actinomycetota</taxon>
        <taxon>Actinomycetes</taxon>
        <taxon>Streptosporangiales</taxon>
        <taxon>Thermomonosporaceae</taxon>
        <taxon>Actinomadura</taxon>
    </lineage>
</organism>
<dbReference type="GO" id="GO:0019628">
    <property type="term" value="P:urate catabolic process"/>
    <property type="evidence" value="ECO:0007669"/>
    <property type="project" value="TreeGrafter"/>
</dbReference>
<sequence>MRFTDADLAACCASRRWVAALAGRPYRDLDELRAAGVAALDDLDWPDVIEALAEHPRIGDRVDGWSRVEQSGMDGTAPDVRAALVDGNRAYEERFGHVFLICATGRGAAGMLGDLRARLANDTATERAVVRRELTKIVELRLAKLVDRTRGSAR</sequence>
<dbReference type="InterPro" id="IPR018020">
    <property type="entry name" value="OHCU_decarboxylase"/>
</dbReference>
<dbReference type="PANTHER" id="PTHR43466:SF1">
    <property type="entry name" value="2-OXO-4-HYDROXY-4-CARBOXY-5-UREIDOIMIDAZOLINE DECARBOXYLASE-RELATED"/>
    <property type="match status" value="1"/>
</dbReference>
<evidence type="ECO:0000259" key="7">
    <source>
        <dbReference type="Pfam" id="PF09349"/>
    </source>
</evidence>
<evidence type="ECO:0000256" key="1">
    <source>
        <dbReference type="ARBA" id="ARBA00001163"/>
    </source>
</evidence>
<dbReference type="EMBL" id="RBWU01000005">
    <property type="protein sequence ID" value="RKS71679.1"/>
    <property type="molecule type" value="Genomic_DNA"/>
</dbReference>
<dbReference type="RefSeq" id="WP_121436336.1">
    <property type="nucleotide sequence ID" value="NZ_RBWU01000005.1"/>
</dbReference>
<dbReference type="InterPro" id="IPR017595">
    <property type="entry name" value="OHCU_decarboxylase-2"/>
</dbReference>
<dbReference type="GO" id="GO:0051997">
    <property type="term" value="F:2-oxo-4-hydroxy-4-carboxy-5-ureidoimidazoline decarboxylase activity"/>
    <property type="evidence" value="ECO:0007669"/>
    <property type="project" value="UniProtKB-EC"/>
</dbReference>
<comment type="caution">
    <text evidence="8">The sequence shown here is derived from an EMBL/GenBank/DDBJ whole genome shotgun (WGS) entry which is preliminary data.</text>
</comment>
<evidence type="ECO:0000313" key="9">
    <source>
        <dbReference type="Proteomes" id="UP000274601"/>
    </source>
</evidence>
<proteinExistence type="predicted"/>
<reference evidence="8 9" key="1">
    <citation type="submission" date="2018-10" db="EMBL/GenBank/DDBJ databases">
        <title>Genomic Encyclopedia of Archaeal and Bacterial Type Strains, Phase II (KMG-II): from individual species to whole genera.</title>
        <authorList>
            <person name="Goeker M."/>
        </authorList>
    </citation>
    <scope>NUCLEOTIDE SEQUENCE [LARGE SCALE GENOMIC DNA]</scope>
    <source>
        <strain evidence="8 9">DSM 43383</strain>
    </source>
</reference>
<dbReference type="Proteomes" id="UP000274601">
    <property type="component" value="Unassembled WGS sequence"/>
</dbReference>
<evidence type="ECO:0000256" key="5">
    <source>
        <dbReference type="ARBA" id="ARBA00022793"/>
    </source>
</evidence>
<feature type="domain" description="Oxo-4-hydroxy-4-carboxy-5-ureidoimidazoline decarboxylase" evidence="7">
    <location>
        <begin position="7"/>
        <end position="143"/>
    </location>
</feature>
<protein>
    <recommendedName>
        <fullName evidence="3">2-oxo-4-hydroxy-4-carboxy-5-ureidoimidazoline decarboxylase</fullName>
        <ecNumber evidence="3">4.1.1.97</ecNumber>
    </recommendedName>
</protein>
<evidence type="ECO:0000313" key="8">
    <source>
        <dbReference type="EMBL" id="RKS71679.1"/>
    </source>
</evidence>
<dbReference type="Pfam" id="PF09349">
    <property type="entry name" value="OHCU_decarbox"/>
    <property type="match status" value="1"/>
</dbReference>
<keyword evidence="5" id="KW-0210">Decarboxylase</keyword>
<comment type="catalytic activity">
    <reaction evidence="1">
        <text>5-hydroxy-2-oxo-4-ureido-2,5-dihydro-1H-imidazole-5-carboxylate + H(+) = (S)-allantoin + CO2</text>
        <dbReference type="Rhea" id="RHEA:26301"/>
        <dbReference type="ChEBI" id="CHEBI:15378"/>
        <dbReference type="ChEBI" id="CHEBI:15678"/>
        <dbReference type="ChEBI" id="CHEBI:16526"/>
        <dbReference type="ChEBI" id="CHEBI:58639"/>
        <dbReference type="EC" id="4.1.1.97"/>
    </reaction>
</comment>
<keyword evidence="9" id="KW-1185">Reference proteome</keyword>
<dbReference type="NCBIfam" id="TIGR03180">
    <property type="entry name" value="UraD_2"/>
    <property type="match status" value="1"/>
</dbReference>
<comment type="pathway">
    <text evidence="2">Purine metabolism; urate degradation; (S)-allantoin from urate: step 3/3.</text>
</comment>
<evidence type="ECO:0000256" key="6">
    <source>
        <dbReference type="ARBA" id="ARBA00023239"/>
    </source>
</evidence>
<dbReference type="SUPFAM" id="SSF158694">
    <property type="entry name" value="UraD-Like"/>
    <property type="match status" value="1"/>
</dbReference>
<evidence type="ECO:0000256" key="4">
    <source>
        <dbReference type="ARBA" id="ARBA00022631"/>
    </source>
</evidence>
<dbReference type="GO" id="GO:0006144">
    <property type="term" value="P:purine nucleobase metabolic process"/>
    <property type="evidence" value="ECO:0007669"/>
    <property type="project" value="UniProtKB-KW"/>
</dbReference>
<dbReference type="InterPro" id="IPR036778">
    <property type="entry name" value="OHCU_decarboxylase_sf"/>
</dbReference>
<keyword evidence="4" id="KW-0659">Purine metabolism</keyword>
<dbReference type="NCBIfam" id="NF010372">
    <property type="entry name" value="PRK13798.1"/>
    <property type="match status" value="1"/>
</dbReference>
<dbReference type="EC" id="4.1.1.97" evidence="3"/>
<accession>A0A495QHP3</accession>